<name>A0A067SI04_GALM3</name>
<accession>A0A067SI04</accession>
<organism evidence="1 2">
    <name type="scientific">Galerina marginata (strain CBS 339.88)</name>
    <dbReference type="NCBI Taxonomy" id="685588"/>
    <lineage>
        <taxon>Eukaryota</taxon>
        <taxon>Fungi</taxon>
        <taxon>Dikarya</taxon>
        <taxon>Basidiomycota</taxon>
        <taxon>Agaricomycotina</taxon>
        <taxon>Agaricomycetes</taxon>
        <taxon>Agaricomycetidae</taxon>
        <taxon>Agaricales</taxon>
        <taxon>Agaricineae</taxon>
        <taxon>Strophariaceae</taxon>
        <taxon>Galerina</taxon>
    </lineage>
</organism>
<dbReference type="AlphaFoldDB" id="A0A067SI04"/>
<dbReference type="HOGENOM" id="CLU_2015459_0_0_1"/>
<gene>
    <name evidence="1" type="ORF">GALMADRAFT_879032</name>
</gene>
<evidence type="ECO:0000313" key="2">
    <source>
        <dbReference type="Proteomes" id="UP000027222"/>
    </source>
</evidence>
<protein>
    <submittedName>
        <fullName evidence="1">Uncharacterized protein</fullName>
    </submittedName>
</protein>
<dbReference type="Proteomes" id="UP000027222">
    <property type="component" value="Unassembled WGS sequence"/>
</dbReference>
<proteinExistence type="predicted"/>
<dbReference type="EMBL" id="KL142396">
    <property type="protein sequence ID" value="KDR70570.1"/>
    <property type="molecule type" value="Genomic_DNA"/>
</dbReference>
<sequence length="123" mass="13993">MMKLCKDTPVEIHGHLLFTDFCQDLVRLRSRHLGILAVGFDEPDRETEWSDFVDLGCAVEIDGGNTYRRIESQLENLQSGSSWQIMCATTPADINGRHFASPDTCYNSLTSGTYDRLLMWRGF</sequence>
<keyword evidence="2" id="KW-1185">Reference proteome</keyword>
<dbReference type="STRING" id="685588.A0A067SI04"/>
<dbReference type="OrthoDB" id="3153758at2759"/>
<evidence type="ECO:0000313" key="1">
    <source>
        <dbReference type="EMBL" id="KDR70570.1"/>
    </source>
</evidence>
<reference evidence="2" key="1">
    <citation type="journal article" date="2014" name="Proc. Natl. Acad. Sci. U.S.A.">
        <title>Extensive sampling of basidiomycete genomes demonstrates inadequacy of the white-rot/brown-rot paradigm for wood decay fungi.</title>
        <authorList>
            <person name="Riley R."/>
            <person name="Salamov A.A."/>
            <person name="Brown D.W."/>
            <person name="Nagy L.G."/>
            <person name="Floudas D."/>
            <person name="Held B.W."/>
            <person name="Levasseur A."/>
            <person name="Lombard V."/>
            <person name="Morin E."/>
            <person name="Otillar R."/>
            <person name="Lindquist E.A."/>
            <person name="Sun H."/>
            <person name="LaButti K.M."/>
            <person name="Schmutz J."/>
            <person name="Jabbour D."/>
            <person name="Luo H."/>
            <person name="Baker S.E."/>
            <person name="Pisabarro A.G."/>
            <person name="Walton J.D."/>
            <person name="Blanchette R.A."/>
            <person name="Henrissat B."/>
            <person name="Martin F."/>
            <person name="Cullen D."/>
            <person name="Hibbett D.S."/>
            <person name="Grigoriev I.V."/>
        </authorList>
    </citation>
    <scope>NUCLEOTIDE SEQUENCE [LARGE SCALE GENOMIC DNA]</scope>
    <source>
        <strain evidence="2">CBS 339.88</strain>
    </source>
</reference>